<evidence type="ECO:0000313" key="2">
    <source>
        <dbReference type="Proteomes" id="UP000053477"/>
    </source>
</evidence>
<keyword evidence="2" id="KW-1185">Reference proteome</keyword>
<dbReference type="EMBL" id="KQ086194">
    <property type="protein sequence ID" value="KLO06593.1"/>
    <property type="molecule type" value="Genomic_DNA"/>
</dbReference>
<dbReference type="InParanoid" id="A0A0H2RAR2"/>
<dbReference type="AlphaFoldDB" id="A0A0H2RAR2"/>
<dbReference type="STRING" id="27342.A0A0H2RAR2"/>
<evidence type="ECO:0000313" key="1">
    <source>
        <dbReference type="EMBL" id="KLO06593.1"/>
    </source>
</evidence>
<name>A0A0H2RAR2_9AGAM</name>
<feature type="non-terminal residue" evidence="1">
    <location>
        <position position="59"/>
    </location>
</feature>
<dbReference type="OrthoDB" id="1607513at2759"/>
<dbReference type="Proteomes" id="UP000053477">
    <property type="component" value="Unassembled WGS sequence"/>
</dbReference>
<accession>A0A0H2RAR2</accession>
<organism evidence="1 2">
    <name type="scientific">Schizopora paradoxa</name>
    <dbReference type="NCBI Taxonomy" id="27342"/>
    <lineage>
        <taxon>Eukaryota</taxon>
        <taxon>Fungi</taxon>
        <taxon>Dikarya</taxon>
        <taxon>Basidiomycota</taxon>
        <taxon>Agaricomycotina</taxon>
        <taxon>Agaricomycetes</taxon>
        <taxon>Hymenochaetales</taxon>
        <taxon>Schizoporaceae</taxon>
        <taxon>Schizopora</taxon>
    </lineage>
</organism>
<sequence>ESDIPHRTKMTESIRKRAETIERELAIELEKAPGRISFTFDGWTTRIMEAYVGVTAHFI</sequence>
<gene>
    <name evidence="1" type="ORF">SCHPADRAFT_797694</name>
</gene>
<reference evidence="1 2" key="1">
    <citation type="submission" date="2015-04" db="EMBL/GenBank/DDBJ databases">
        <title>Complete genome sequence of Schizopora paradoxa KUC8140, a cosmopolitan wood degrader in East Asia.</title>
        <authorList>
            <consortium name="DOE Joint Genome Institute"/>
            <person name="Min B."/>
            <person name="Park H."/>
            <person name="Jang Y."/>
            <person name="Kim J.-J."/>
            <person name="Kim K.H."/>
            <person name="Pangilinan J."/>
            <person name="Lipzen A."/>
            <person name="Riley R."/>
            <person name="Grigoriev I.V."/>
            <person name="Spatafora J.W."/>
            <person name="Choi I.-G."/>
        </authorList>
    </citation>
    <scope>NUCLEOTIDE SEQUENCE [LARGE SCALE GENOMIC DNA]</scope>
    <source>
        <strain evidence="1 2">KUC8140</strain>
    </source>
</reference>
<feature type="non-terminal residue" evidence="1">
    <location>
        <position position="1"/>
    </location>
</feature>
<protein>
    <submittedName>
        <fullName evidence="1">Uncharacterized protein</fullName>
    </submittedName>
</protein>
<proteinExistence type="predicted"/>